<comment type="caution">
    <text evidence="3">The sequence shown here is derived from an EMBL/GenBank/DDBJ whole genome shotgun (WGS) entry which is preliminary data.</text>
</comment>
<protein>
    <recommendedName>
        <fullName evidence="2">Rhodopsin domain-containing protein</fullName>
    </recommendedName>
</protein>
<feature type="compositionally biased region" description="Low complexity" evidence="1">
    <location>
        <begin position="140"/>
        <end position="150"/>
    </location>
</feature>
<evidence type="ECO:0000259" key="2">
    <source>
        <dbReference type="Pfam" id="PF20684"/>
    </source>
</evidence>
<gene>
    <name evidence="3" type="ORF">PG996_005427</name>
</gene>
<feature type="domain" description="Rhodopsin" evidence="2">
    <location>
        <begin position="7"/>
        <end position="55"/>
    </location>
</feature>
<feature type="region of interest" description="Disordered" evidence="1">
    <location>
        <begin position="140"/>
        <end position="178"/>
    </location>
</feature>
<keyword evidence="4" id="KW-1185">Reference proteome</keyword>
<sequence length="361" mass="40083">MALNSTLATSIIRIKFLGLYLDTTFDNVDAAMWSVCEISAGLTCACLPTLHPLAARYMPRYFDYQRAGVLVYNRRGRSIPPPLPLHQRPIWYGSESPKLALDSGVAFKSGKTAARSVTTELHDSFFEDDYQKPPQYVYAASSPKAAHPAKTVPPQRPTLSRMISSSSSRRHSSPESAADRTEVIIIGLQCLHSGDGPQDRADGGDGVQPPDSVYRVWRNSETGSFGQQLHGSRETIRSTHSVPMVLWDDGRNLTSPRYHHPDSPAGLQQQGLGFDHLHNNNVAAQYGHEVEGNAATTTRPGVLMMPTTPNTTSTTHWYNDATRLEEANLEHIQCNSSGNNNNNNSNSSNSRVHSFWWRWRR</sequence>
<accession>A0ABR1VQ93</accession>
<evidence type="ECO:0000256" key="1">
    <source>
        <dbReference type="SAM" id="MobiDB-lite"/>
    </source>
</evidence>
<reference evidence="3 4" key="1">
    <citation type="submission" date="2023-01" db="EMBL/GenBank/DDBJ databases">
        <title>Analysis of 21 Apiospora genomes using comparative genomics revels a genus with tremendous synthesis potential of carbohydrate active enzymes and secondary metabolites.</title>
        <authorList>
            <person name="Sorensen T."/>
        </authorList>
    </citation>
    <scope>NUCLEOTIDE SEQUENCE [LARGE SCALE GENOMIC DNA]</scope>
    <source>
        <strain evidence="3 4">CBS 83171</strain>
    </source>
</reference>
<dbReference type="Pfam" id="PF20684">
    <property type="entry name" value="Fung_rhodopsin"/>
    <property type="match status" value="1"/>
</dbReference>
<evidence type="ECO:0000313" key="3">
    <source>
        <dbReference type="EMBL" id="KAK8072079.1"/>
    </source>
</evidence>
<dbReference type="EMBL" id="JAQQWM010000003">
    <property type="protein sequence ID" value="KAK8072079.1"/>
    <property type="molecule type" value="Genomic_DNA"/>
</dbReference>
<evidence type="ECO:0000313" key="4">
    <source>
        <dbReference type="Proteomes" id="UP001446871"/>
    </source>
</evidence>
<name>A0ABR1VQ93_9PEZI</name>
<proteinExistence type="predicted"/>
<dbReference type="Proteomes" id="UP001446871">
    <property type="component" value="Unassembled WGS sequence"/>
</dbReference>
<dbReference type="InterPro" id="IPR049326">
    <property type="entry name" value="Rhodopsin_dom_fungi"/>
</dbReference>
<organism evidence="3 4">
    <name type="scientific">Apiospora saccharicola</name>
    <dbReference type="NCBI Taxonomy" id="335842"/>
    <lineage>
        <taxon>Eukaryota</taxon>
        <taxon>Fungi</taxon>
        <taxon>Dikarya</taxon>
        <taxon>Ascomycota</taxon>
        <taxon>Pezizomycotina</taxon>
        <taxon>Sordariomycetes</taxon>
        <taxon>Xylariomycetidae</taxon>
        <taxon>Amphisphaeriales</taxon>
        <taxon>Apiosporaceae</taxon>
        <taxon>Apiospora</taxon>
    </lineage>
</organism>